<dbReference type="InterPro" id="IPR036197">
    <property type="entry name" value="NarG-like_sf"/>
</dbReference>
<dbReference type="Proteomes" id="UP000198656">
    <property type="component" value="Unassembled WGS sequence"/>
</dbReference>
<feature type="transmembrane region" description="Helical" evidence="6">
    <location>
        <begin position="112"/>
        <end position="130"/>
    </location>
</feature>
<dbReference type="InterPro" id="IPR051460">
    <property type="entry name" value="HdrC_iron-sulfur_subunit"/>
</dbReference>
<feature type="domain" description="4Fe-4S ferredoxin-type" evidence="7">
    <location>
        <begin position="266"/>
        <end position="295"/>
    </location>
</feature>
<evidence type="ECO:0000256" key="3">
    <source>
        <dbReference type="ARBA" id="ARBA00023002"/>
    </source>
</evidence>
<keyword evidence="6" id="KW-1133">Transmembrane helix</keyword>
<keyword evidence="5" id="KW-0411">Iron-sulfur</keyword>
<dbReference type="GO" id="GO:0016491">
    <property type="term" value="F:oxidoreductase activity"/>
    <property type="evidence" value="ECO:0007669"/>
    <property type="project" value="UniProtKB-KW"/>
</dbReference>
<dbReference type="PROSITE" id="PS00198">
    <property type="entry name" value="4FE4S_FER_1"/>
    <property type="match status" value="2"/>
</dbReference>
<dbReference type="Gene3D" id="1.10.1060.10">
    <property type="entry name" value="Alpha-helical ferredoxin"/>
    <property type="match status" value="1"/>
</dbReference>
<evidence type="ECO:0000313" key="9">
    <source>
        <dbReference type="Proteomes" id="UP000198656"/>
    </source>
</evidence>
<evidence type="ECO:0000256" key="1">
    <source>
        <dbReference type="ARBA" id="ARBA00022485"/>
    </source>
</evidence>
<dbReference type="SUPFAM" id="SSF103501">
    <property type="entry name" value="Respiratory nitrate reductase 1 gamma chain"/>
    <property type="match status" value="1"/>
</dbReference>
<dbReference type="RefSeq" id="WP_092332919.1">
    <property type="nucleotide sequence ID" value="NZ_FNCP01000010.1"/>
</dbReference>
<dbReference type="PANTHER" id="PTHR43255">
    <property type="entry name" value="IRON-SULFUR-BINDING OXIDOREDUCTASE FADF-RELATED-RELATED"/>
    <property type="match status" value="1"/>
</dbReference>
<feature type="transmembrane region" description="Helical" evidence="6">
    <location>
        <begin position="67"/>
        <end position="92"/>
    </location>
</feature>
<proteinExistence type="predicted"/>
<feature type="transmembrane region" description="Helical" evidence="6">
    <location>
        <begin position="172"/>
        <end position="194"/>
    </location>
</feature>
<evidence type="ECO:0000259" key="7">
    <source>
        <dbReference type="PROSITE" id="PS51379"/>
    </source>
</evidence>
<evidence type="ECO:0000256" key="4">
    <source>
        <dbReference type="ARBA" id="ARBA00023004"/>
    </source>
</evidence>
<evidence type="ECO:0000256" key="6">
    <source>
        <dbReference type="SAM" id="Phobius"/>
    </source>
</evidence>
<dbReference type="GO" id="GO:0051539">
    <property type="term" value="F:4 iron, 4 sulfur cluster binding"/>
    <property type="evidence" value="ECO:0007669"/>
    <property type="project" value="UniProtKB-KW"/>
</dbReference>
<gene>
    <name evidence="8" type="ORF">SAMN05443529_11015</name>
</gene>
<evidence type="ECO:0000256" key="2">
    <source>
        <dbReference type="ARBA" id="ARBA00022723"/>
    </source>
</evidence>
<keyword evidence="3" id="KW-0560">Oxidoreductase</keyword>
<dbReference type="Pfam" id="PF02754">
    <property type="entry name" value="CCG"/>
    <property type="match status" value="2"/>
</dbReference>
<dbReference type="OrthoDB" id="9794954at2"/>
<keyword evidence="6" id="KW-0472">Membrane</keyword>
<feature type="transmembrane region" description="Helical" evidence="6">
    <location>
        <begin position="142"/>
        <end position="160"/>
    </location>
</feature>
<dbReference type="GO" id="GO:0046872">
    <property type="term" value="F:metal ion binding"/>
    <property type="evidence" value="ECO:0007669"/>
    <property type="project" value="UniProtKB-KW"/>
</dbReference>
<dbReference type="InterPro" id="IPR017896">
    <property type="entry name" value="4Fe4S_Fe-S-bd"/>
</dbReference>
<keyword evidence="9" id="KW-1185">Reference proteome</keyword>
<keyword evidence="1" id="KW-0004">4Fe-4S</keyword>
<evidence type="ECO:0000313" key="8">
    <source>
        <dbReference type="EMBL" id="SDH12476.1"/>
    </source>
</evidence>
<dbReference type="PROSITE" id="PS51379">
    <property type="entry name" value="4FE4S_FER_2"/>
    <property type="match status" value="1"/>
</dbReference>
<accession>A0A1G7ZV53</accession>
<sequence>MRLGWLIVFALMTVLAILSFSKALKKKIGILSLGAKDERFDNPNQRFMNFVKLVLGQSKLINEPYGVVHFIIFWGFIFICLGELPLIFEGLFPAYSFPILGTNRYFYMIKDLMTALVIVGLCFGLIRRWVIKPAHLSRTPEAAIIVSLIFGVIVTEWIGSGAKVALDPSSSVYSLAIMYQSFATLFSGLSTHTLEVIESAFWWIHMLIVFGFLVYIPNSKHMHLLAVHPNTYFSSLKPIGGQIEKIDLEDEELTELGVNRIESFTWKQLLDSFACGECGRCMNNCPANISGKPLNPKRLISRQLKDHLLEKGAVLNAKGLTSTSDENADALAEIAENDPQAAEILQKSLIGDIVSEEEIWACTTCMSCQVQCPVANEHVNKIINMRQSLVMMDSNFPQELQTSFRNVENNANPWGIGYTERANWASDLDVKLISEQENVDYLFWVGCAGSFDSRAQKVTVAVSKILKAAGINFAILGTEEKCCGDFVRRSGNEYLFQTAAIENVEILNNYNVKKIITTCPHCLNTLKNEYPDFGGNYEVIHHTQFIDQLIKDGKLVLNSKAEFEPQRIVYHDSCYLGRYQQEFNSPRALFNMVPGVELVEMDRHHNKSFCCGAGGGRMWLEEQNDQRVNNLRVEQALDKNAEVIGANCPFCITMMEDGIKDKVDTEKQTVKVLDPAELIAKMIS</sequence>
<dbReference type="InterPro" id="IPR004017">
    <property type="entry name" value="Cys_rich_dom"/>
</dbReference>
<dbReference type="EMBL" id="FNCP01000010">
    <property type="protein sequence ID" value="SDH12476.1"/>
    <property type="molecule type" value="Genomic_DNA"/>
</dbReference>
<keyword evidence="6" id="KW-0812">Transmembrane</keyword>
<dbReference type="STRING" id="1121419.SAMN05443529_11015"/>
<name>A0A1G7ZV53_9FIRM</name>
<dbReference type="GO" id="GO:0005886">
    <property type="term" value="C:plasma membrane"/>
    <property type="evidence" value="ECO:0007669"/>
    <property type="project" value="TreeGrafter"/>
</dbReference>
<evidence type="ECO:0000256" key="5">
    <source>
        <dbReference type="ARBA" id="ARBA00023014"/>
    </source>
</evidence>
<dbReference type="Pfam" id="PF13183">
    <property type="entry name" value="Fer4_8"/>
    <property type="match status" value="1"/>
</dbReference>
<feature type="transmembrane region" description="Helical" evidence="6">
    <location>
        <begin position="200"/>
        <end position="216"/>
    </location>
</feature>
<keyword evidence="4" id="KW-0408">Iron</keyword>
<dbReference type="Gene3D" id="1.20.950.20">
    <property type="entry name" value="Transmembrane di-heme cytochromes, Chain C"/>
    <property type="match status" value="1"/>
</dbReference>
<keyword evidence="2" id="KW-0479">Metal-binding</keyword>
<dbReference type="PANTHER" id="PTHR43255:SF1">
    <property type="entry name" value="IRON-SULFUR-BINDING OXIDOREDUCTASE FADF-RELATED"/>
    <property type="match status" value="1"/>
</dbReference>
<organism evidence="8 9">
    <name type="scientific">Desulfosporosinus hippei DSM 8344</name>
    <dbReference type="NCBI Taxonomy" id="1121419"/>
    <lineage>
        <taxon>Bacteria</taxon>
        <taxon>Bacillati</taxon>
        <taxon>Bacillota</taxon>
        <taxon>Clostridia</taxon>
        <taxon>Eubacteriales</taxon>
        <taxon>Desulfitobacteriaceae</taxon>
        <taxon>Desulfosporosinus</taxon>
    </lineage>
</organism>
<dbReference type="AlphaFoldDB" id="A0A1G7ZV53"/>
<dbReference type="InterPro" id="IPR017900">
    <property type="entry name" value="4Fe4S_Fe_S_CS"/>
</dbReference>
<reference evidence="9" key="1">
    <citation type="submission" date="2016-10" db="EMBL/GenBank/DDBJ databases">
        <authorList>
            <person name="Varghese N."/>
            <person name="Submissions S."/>
        </authorList>
    </citation>
    <scope>NUCLEOTIDE SEQUENCE [LARGE SCALE GENOMIC DNA]</scope>
    <source>
        <strain evidence="9">DSM 8344</strain>
    </source>
</reference>
<dbReference type="SUPFAM" id="SSF46548">
    <property type="entry name" value="alpha-helical ferredoxin"/>
    <property type="match status" value="1"/>
</dbReference>
<dbReference type="InterPro" id="IPR009051">
    <property type="entry name" value="Helical_ferredxn"/>
</dbReference>
<protein>
    <submittedName>
        <fullName evidence="8">Fe-S oxidoreductase</fullName>
    </submittedName>
</protein>